<evidence type="ECO:0000256" key="2">
    <source>
        <dbReference type="SAM" id="Phobius"/>
    </source>
</evidence>
<organism evidence="3 4">
    <name type="scientific">Gordonia rubripertincta</name>
    <name type="common">Rhodococcus corallinus</name>
    <dbReference type="NCBI Taxonomy" id="36822"/>
    <lineage>
        <taxon>Bacteria</taxon>
        <taxon>Bacillati</taxon>
        <taxon>Actinomycetota</taxon>
        <taxon>Actinomycetes</taxon>
        <taxon>Mycobacteriales</taxon>
        <taxon>Gordoniaceae</taxon>
        <taxon>Gordonia</taxon>
    </lineage>
</organism>
<reference evidence="3" key="1">
    <citation type="submission" date="2022-12" db="EMBL/GenBank/DDBJ databases">
        <authorList>
            <person name="Krivoruchko A.V."/>
            <person name="Elkin A."/>
        </authorList>
    </citation>
    <scope>NUCLEOTIDE SEQUENCE</scope>
    <source>
        <strain evidence="3">IEGM 1388</strain>
    </source>
</reference>
<evidence type="ECO:0000313" key="4">
    <source>
        <dbReference type="Proteomes" id="UP001067235"/>
    </source>
</evidence>
<gene>
    <name evidence="3" type="ORF">O4213_14470</name>
</gene>
<keyword evidence="2" id="KW-0472">Membrane</keyword>
<accession>A0ABT4MY99</accession>
<dbReference type="RefSeq" id="WP_301571954.1">
    <property type="nucleotide sequence ID" value="NZ_JAPWIE010000004.1"/>
</dbReference>
<comment type="caution">
    <text evidence="3">The sequence shown here is derived from an EMBL/GenBank/DDBJ whole genome shotgun (WGS) entry which is preliminary data.</text>
</comment>
<feature type="transmembrane region" description="Helical" evidence="2">
    <location>
        <begin position="21"/>
        <end position="45"/>
    </location>
</feature>
<proteinExistence type="predicted"/>
<name>A0ABT4MY99_GORRU</name>
<keyword evidence="4" id="KW-1185">Reference proteome</keyword>
<evidence type="ECO:0000313" key="3">
    <source>
        <dbReference type="EMBL" id="MCZ4551191.1"/>
    </source>
</evidence>
<protein>
    <submittedName>
        <fullName evidence="3">Uncharacterized protein</fullName>
    </submittedName>
</protein>
<evidence type="ECO:0000256" key="1">
    <source>
        <dbReference type="SAM" id="MobiDB-lite"/>
    </source>
</evidence>
<feature type="region of interest" description="Disordered" evidence="1">
    <location>
        <begin position="47"/>
        <end position="66"/>
    </location>
</feature>
<keyword evidence="2" id="KW-1133">Transmembrane helix</keyword>
<keyword evidence="2" id="KW-0812">Transmembrane</keyword>
<sequence>MTSPAPTNVPTRRRASPKAPVLFALGLIVLAVVVTATWAITWSVAGDDASAQPPSSGSVDDKQAPGVDAAVETVRATTESLYNFTPDTVDATIKTAQATLCGEALEQWNETAETLPDIVYDTGRSVTTSNAHYGVVRSDQSSTTVLAIFDLAASEDNTDPPPPEPTAIEFTVDRNAVPVCITTMKVL</sequence>
<dbReference type="EMBL" id="JAPWIE010000004">
    <property type="protein sequence ID" value="MCZ4551191.1"/>
    <property type="molecule type" value="Genomic_DNA"/>
</dbReference>
<dbReference type="Proteomes" id="UP001067235">
    <property type="component" value="Unassembled WGS sequence"/>
</dbReference>